<dbReference type="Proteomes" id="UP001180020">
    <property type="component" value="Unassembled WGS sequence"/>
</dbReference>
<protein>
    <submittedName>
        <fullName evidence="1">Uncharacterized protein</fullName>
    </submittedName>
</protein>
<proteinExistence type="predicted"/>
<evidence type="ECO:0000313" key="2">
    <source>
        <dbReference type="Proteomes" id="UP001180020"/>
    </source>
</evidence>
<keyword evidence="2" id="KW-1185">Reference proteome</keyword>
<organism evidence="1 2">
    <name type="scientific">Acorus calamus</name>
    <name type="common">Sweet flag</name>
    <dbReference type="NCBI Taxonomy" id="4465"/>
    <lineage>
        <taxon>Eukaryota</taxon>
        <taxon>Viridiplantae</taxon>
        <taxon>Streptophyta</taxon>
        <taxon>Embryophyta</taxon>
        <taxon>Tracheophyta</taxon>
        <taxon>Spermatophyta</taxon>
        <taxon>Magnoliopsida</taxon>
        <taxon>Liliopsida</taxon>
        <taxon>Acoraceae</taxon>
        <taxon>Acorus</taxon>
    </lineage>
</organism>
<accession>A0AAV9CHL8</accession>
<gene>
    <name evidence="1" type="ORF">QJS10_CPB19g00568</name>
</gene>
<reference evidence="1" key="2">
    <citation type="submission" date="2023-06" db="EMBL/GenBank/DDBJ databases">
        <authorList>
            <person name="Ma L."/>
            <person name="Liu K.-W."/>
            <person name="Li Z."/>
            <person name="Hsiao Y.-Y."/>
            <person name="Qi Y."/>
            <person name="Fu T."/>
            <person name="Tang G."/>
            <person name="Zhang D."/>
            <person name="Sun W.-H."/>
            <person name="Liu D.-K."/>
            <person name="Li Y."/>
            <person name="Chen G.-Z."/>
            <person name="Liu X.-D."/>
            <person name="Liao X.-Y."/>
            <person name="Jiang Y.-T."/>
            <person name="Yu X."/>
            <person name="Hao Y."/>
            <person name="Huang J."/>
            <person name="Zhao X.-W."/>
            <person name="Ke S."/>
            <person name="Chen Y.-Y."/>
            <person name="Wu W.-L."/>
            <person name="Hsu J.-L."/>
            <person name="Lin Y.-F."/>
            <person name="Huang M.-D."/>
            <person name="Li C.-Y."/>
            <person name="Huang L."/>
            <person name="Wang Z.-W."/>
            <person name="Zhao X."/>
            <person name="Zhong W.-Y."/>
            <person name="Peng D.-H."/>
            <person name="Ahmad S."/>
            <person name="Lan S."/>
            <person name="Zhang J.-S."/>
            <person name="Tsai W.-C."/>
            <person name="Van De Peer Y."/>
            <person name="Liu Z.-J."/>
        </authorList>
    </citation>
    <scope>NUCLEOTIDE SEQUENCE</scope>
    <source>
        <strain evidence="1">CP</strain>
        <tissue evidence="1">Leaves</tissue>
    </source>
</reference>
<reference evidence="1" key="1">
    <citation type="journal article" date="2023" name="Nat. Commun.">
        <title>Diploid and tetraploid genomes of Acorus and the evolution of monocots.</title>
        <authorList>
            <person name="Ma L."/>
            <person name="Liu K.W."/>
            <person name="Li Z."/>
            <person name="Hsiao Y.Y."/>
            <person name="Qi Y."/>
            <person name="Fu T."/>
            <person name="Tang G.D."/>
            <person name="Zhang D."/>
            <person name="Sun W.H."/>
            <person name="Liu D.K."/>
            <person name="Li Y."/>
            <person name="Chen G.Z."/>
            <person name="Liu X.D."/>
            <person name="Liao X.Y."/>
            <person name="Jiang Y.T."/>
            <person name="Yu X."/>
            <person name="Hao Y."/>
            <person name="Huang J."/>
            <person name="Zhao X.W."/>
            <person name="Ke S."/>
            <person name="Chen Y.Y."/>
            <person name="Wu W.L."/>
            <person name="Hsu J.L."/>
            <person name="Lin Y.F."/>
            <person name="Huang M.D."/>
            <person name="Li C.Y."/>
            <person name="Huang L."/>
            <person name="Wang Z.W."/>
            <person name="Zhao X."/>
            <person name="Zhong W.Y."/>
            <person name="Peng D.H."/>
            <person name="Ahmad S."/>
            <person name="Lan S."/>
            <person name="Zhang J.S."/>
            <person name="Tsai W.C."/>
            <person name="Van de Peer Y."/>
            <person name="Liu Z.J."/>
        </authorList>
    </citation>
    <scope>NUCLEOTIDE SEQUENCE</scope>
    <source>
        <strain evidence="1">CP</strain>
    </source>
</reference>
<dbReference type="EMBL" id="JAUJYO010000019">
    <property type="protein sequence ID" value="KAK1288239.1"/>
    <property type="molecule type" value="Genomic_DNA"/>
</dbReference>
<evidence type="ECO:0000313" key="1">
    <source>
        <dbReference type="EMBL" id="KAK1288239.1"/>
    </source>
</evidence>
<dbReference type="AlphaFoldDB" id="A0AAV9CHL8"/>
<comment type="caution">
    <text evidence="1">The sequence shown here is derived from an EMBL/GenBank/DDBJ whole genome shotgun (WGS) entry which is preliminary data.</text>
</comment>
<sequence length="64" mass="7230">MLETRNDKLFKGVSSDPRVTTGKALSLADEYRQLLAHMDAPLKCIQKVPRESLDIENSSKTNIR</sequence>
<name>A0AAV9CHL8_ACOCL</name>